<evidence type="ECO:0000313" key="1">
    <source>
        <dbReference type="EMBL" id="EXB80180.1"/>
    </source>
</evidence>
<dbReference type="EMBL" id="KE344805">
    <property type="protein sequence ID" value="EXB80180.1"/>
    <property type="molecule type" value="Genomic_DNA"/>
</dbReference>
<reference evidence="2" key="1">
    <citation type="submission" date="2013-01" db="EMBL/GenBank/DDBJ databases">
        <title>Draft Genome Sequence of a Mulberry Tree, Morus notabilis C.K. Schneid.</title>
        <authorList>
            <person name="He N."/>
            <person name="Zhao S."/>
        </authorList>
    </citation>
    <scope>NUCLEOTIDE SEQUENCE</scope>
</reference>
<evidence type="ECO:0000313" key="2">
    <source>
        <dbReference type="Proteomes" id="UP000030645"/>
    </source>
</evidence>
<organism evidence="1 2">
    <name type="scientific">Morus notabilis</name>
    <dbReference type="NCBI Taxonomy" id="981085"/>
    <lineage>
        <taxon>Eukaryota</taxon>
        <taxon>Viridiplantae</taxon>
        <taxon>Streptophyta</taxon>
        <taxon>Embryophyta</taxon>
        <taxon>Tracheophyta</taxon>
        <taxon>Spermatophyta</taxon>
        <taxon>Magnoliopsida</taxon>
        <taxon>eudicotyledons</taxon>
        <taxon>Gunneridae</taxon>
        <taxon>Pentapetalae</taxon>
        <taxon>rosids</taxon>
        <taxon>fabids</taxon>
        <taxon>Rosales</taxon>
        <taxon>Moraceae</taxon>
        <taxon>Moreae</taxon>
        <taxon>Morus</taxon>
    </lineage>
</organism>
<proteinExistence type="predicted"/>
<dbReference type="AlphaFoldDB" id="W9RIT8"/>
<protein>
    <submittedName>
        <fullName evidence="1">Uncharacterized protein</fullName>
    </submittedName>
</protein>
<name>W9RIT8_9ROSA</name>
<gene>
    <name evidence="1" type="ORF">L484_003181</name>
</gene>
<dbReference type="Proteomes" id="UP000030645">
    <property type="component" value="Unassembled WGS sequence"/>
</dbReference>
<keyword evidence="2" id="KW-1185">Reference proteome</keyword>
<sequence length="51" mass="6061">MTVLQGVRMVCIAQTSGKVMRGWPLIEWWEPLRLEQWYKRSSIVRRPVMTG</sequence>
<accession>W9RIT8</accession>